<dbReference type="NCBIfam" id="TIGR00369">
    <property type="entry name" value="unchar_dom_1"/>
    <property type="match status" value="1"/>
</dbReference>
<dbReference type="EMBL" id="JACHHT010000001">
    <property type="protein sequence ID" value="MBB6520655.1"/>
    <property type="molecule type" value="Genomic_DNA"/>
</dbReference>
<feature type="domain" description="Thioesterase" evidence="3">
    <location>
        <begin position="53"/>
        <end position="131"/>
    </location>
</feature>
<dbReference type="Proteomes" id="UP000528457">
    <property type="component" value="Unassembled WGS sequence"/>
</dbReference>
<dbReference type="PANTHER" id="PTHR43240:SF5">
    <property type="entry name" value="1,4-DIHYDROXY-2-NAPHTHOYL-COA THIOESTERASE 1"/>
    <property type="match status" value="1"/>
</dbReference>
<organism evidence="4 5">
    <name type="scientific">Pseudoteredinibacter isoporae</name>
    <dbReference type="NCBI Taxonomy" id="570281"/>
    <lineage>
        <taxon>Bacteria</taxon>
        <taxon>Pseudomonadati</taxon>
        <taxon>Pseudomonadota</taxon>
        <taxon>Gammaproteobacteria</taxon>
        <taxon>Cellvibrionales</taxon>
        <taxon>Cellvibrionaceae</taxon>
        <taxon>Pseudoteredinibacter</taxon>
    </lineage>
</organism>
<dbReference type="InParanoid" id="A0A7X0JR00"/>
<reference evidence="4 5" key="1">
    <citation type="submission" date="2020-08" db="EMBL/GenBank/DDBJ databases">
        <title>Genomic Encyclopedia of Type Strains, Phase IV (KMG-IV): sequencing the most valuable type-strain genomes for metagenomic binning, comparative biology and taxonomic classification.</title>
        <authorList>
            <person name="Goeker M."/>
        </authorList>
    </citation>
    <scope>NUCLEOTIDE SEQUENCE [LARGE SCALE GENOMIC DNA]</scope>
    <source>
        <strain evidence="4 5">DSM 22368</strain>
    </source>
</reference>
<accession>A0A7X0JR00</accession>
<comment type="similarity">
    <text evidence="1">Belongs to the thioesterase PaaI family.</text>
</comment>
<dbReference type="RefSeq" id="WP_166850607.1">
    <property type="nucleotide sequence ID" value="NZ_JAAONY010000001.1"/>
</dbReference>
<keyword evidence="2 4" id="KW-0378">Hydrolase</keyword>
<gene>
    <name evidence="4" type="ORF">HNR48_000933</name>
</gene>
<evidence type="ECO:0000259" key="3">
    <source>
        <dbReference type="Pfam" id="PF03061"/>
    </source>
</evidence>
<sequence>MTERIWFSEPNIEDFSKGHKNTAVDAMGIKVTEIGDDYIRGTMPADHRTFQPFGLIHGGANVVLAETLGSIGANLVIDPSKEFSVGQEVNANHVRGVREGYVTGTAKLAYRGRSSQVWEIHIEDDKGRLSCISRLTMAVVPLKR</sequence>
<evidence type="ECO:0000256" key="1">
    <source>
        <dbReference type="ARBA" id="ARBA00008324"/>
    </source>
</evidence>
<dbReference type="FunCoup" id="A0A7X0JR00">
    <property type="interactions" value="236"/>
</dbReference>
<dbReference type="SUPFAM" id="SSF54637">
    <property type="entry name" value="Thioesterase/thiol ester dehydrase-isomerase"/>
    <property type="match status" value="1"/>
</dbReference>
<name>A0A7X0JR00_9GAMM</name>
<dbReference type="PANTHER" id="PTHR43240">
    <property type="entry name" value="1,4-DIHYDROXY-2-NAPHTHOYL-COA THIOESTERASE 1"/>
    <property type="match status" value="1"/>
</dbReference>
<proteinExistence type="inferred from homology"/>
<dbReference type="AlphaFoldDB" id="A0A7X0JR00"/>
<evidence type="ECO:0000313" key="5">
    <source>
        <dbReference type="Proteomes" id="UP000528457"/>
    </source>
</evidence>
<dbReference type="Pfam" id="PF03061">
    <property type="entry name" value="4HBT"/>
    <property type="match status" value="1"/>
</dbReference>
<dbReference type="CDD" id="cd03443">
    <property type="entry name" value="PaaI_thioesterase"/>
    <property type="match status" value="1"/>
</dbReference>
<evidence type="ECO:0000256" key="2">
    <source>
        <dbReference type="ARBA" id="ARBA00022801"/>
    </source>
</evidence>
<dbReference type="InterPro" id="IPR006683">
    <property type="entry name" value="Thioestr_dom"/>
</dbReference>
<dbReference type="GO" id="GO:0005829">
    <property type="term" value="C:cytosol"/>
    <property type="evidence" value="ECO:0007669"/>
    <property type="project" value="TreeGrafter"/>
</dbReference>
<dbReference type="GO" id="GO:0061522">
    <property type="term" value="F:1,4-dihydroxy-2-naphthoyl-CoA thioesterase activity"/>
    <property type="evidence" value="ECO:0007669"/>
    <property type="project" value="UniProtKB-EC"/>
</dbReference>
<dbReference type="InterPro" id="IPR029069">
    <property type="entry name" value="HotDog_dom_sf"/>
</dbReference>
<evidence type="ECO:0000313" key="4">
    <source>
        <dbReference type="EMBL" id="MBB6520655.1"/>
    </source>
</evidence>
<dbReference type="EC" id="3.1.2.28" evidence="4"/>
<keyword evidence="5" id="KW-1185">Reference proteome</keyword>
<comment type="caution">
    <text evidence="4">The sequence shown here is derived from an EMBL/GenBank/DDBJ whole genome shotgun (WGS) entry which is preliminary data.</text>
</comment>
<dbReference type="InterPro" id="IPR003736">
    <property type="entry name" value="PAAI_dom"/>
</dbReference>
<protein>
    <submittedName>
        <fullName evidence="4">1,4-dihydroxy-2-naphthoyl-CoA hydrolase</fullName>
        <ecNumber evidence="4">3.1.2.28</ecNumber>
    </submittedName>
</protein>
<dbReference type="Gene3D" id="3.10.129.10">
    <property type="entry name" value="Hotdog Thioesterase"/>
    <property type="match status" value="1"/>
</dbReference>